<dbReference type="InterPro" id="IPR013083">
    <property type="entry name" value="Znf_RING/FYVE/PHD"/>
</dbReference>
<dbReference type="InterPro" id="IPR042013">
    <property type="entry name" value="PHF7/G2E3_ePHD"/>
</dbReference>
<organism evidence="13 14">
    <name type="scientific">Lasius platythorax</name>
    <dbReference type="NCBI Taxonomy" id="488582"/>
    <lineage>
        <taxon>Eukaryota</taxon>
        <taxon>Metazoa</taxon>
        <taxon>Ecdysozoa</taxon>
        <taxon>Arthropoda</taxon>
        <taxon>Hexapoda</taxon>
        <taxon>Insecta</taxon>
        <taxon>Pterygota</taxon>
        <taxon>Neoptera</taxon>
        <taxon>Endopterygota</taxon>
        <taxon>Hymenoptera</taxon>
        <taxon>Apocrita</taxon>
        <taxon>Aculeata</taxon>
        <taxon>Formicoidea</taxon>
        <taxon>Formicidae</taxon>
        <taxon>Formicinae</taxon>
        <taxon>Lasius</taxon>
        <taxon>Lasius</taxon>
    </lineage>
</organism>
<dbReference type="GO" id="GO:0005634">
    <property type="term" value="C:nucleus"/>
    <property type="evidence" value="ECO:0007669"/>
    <property type="project" value="UniProtKB-SubCell"/>
</dbReference>
<evidence type="ECO:0000256" key="5">
    <source>
        <dbReference type="ARBA" id="ARBA00022771"/>
    </source>
</evidence>
<dbReference type="CDD" id="cd16448">
    <property type="entry name" value="RING-H2"/>
    <property type="match status" value="1"/>
</dbReference>
<evidence type="ECO:0000256" key="2">
    <source>
        <dbReference type="ARBA" id="ARBA00004906"/>
    </source>
</evidence>
<keyword evidence="4" id="KW-0479">Metal-binding</keyword>
<dbReference type="InterPro" id="IPR059102">
    <property type="entry name" value="PHD_PHF7/G2E3-like"/>
</dbReference>
<dbReference type="PROSITE" id="PS50089">
    <property type="entry name" value="ZF_RING_2"/>
    <property type="match status" value="1"/>
</dbReference>
<evidence type="ECO:0000256" key="8">
    <source>
        <dbReference type="ARBA" id="ARBA00023242"/>
    </source>
</evidence>
<evidence type="ECO:0000256" key="3">
    <source>
        <dbReference type="ARBA" id="ARBA00022679"/>
    </source>
</evidence>
<comment type="pathway">
    <text evidence="2">Protein modification; protein ubiquitination.</text>
</comment>
<feature type="region of interest" description="Disordered" evidence="10">
    <location>
        <begin position="889"/>
        <end position="918"/>
    </location>
</feature>
<dbReference type="InterPro" id="IPR011011">
    <property type="entry name" value="Znf_FYVE_PHD"/>
</dbReference>
<protein>
    <recommendedName>
        <fullName evidence="15">G2/M phase-specific E3 ubiquitin-protein ligase</fullName>
    </recommendedName>
</protein>
<evidence type="ECO:0008006" key="15">
    <source>
        <dbReference type="Google" id="ProtNLM"/>
    </source>
</evidence>
<keyword evidence="14" id="KW-1185">Reference proteome</keyword>
<dbReference type="Gene3D" id="3.30.40.10">
    <property type="entry name" value="Zinc/RING finger domain, C3HC4 (zinc finger)"/>
    <property type="match status" value="2"/>
</dbReference>
<evidence type="ECO:0000313" key="14">
    <source>
        <dbReference type="Proteomes" id="UP001497644"/>
    </source>
</evidence>
<dbReference type="InterPro" id="IPR034732">
    <property type="entry name" value="EPHD"/>
</dbReference>
<dbReference type="CDD" id="cd15669">
    <property type="entry name" value="ePHD_PHF7_G2E3_like"/>
    <property type="match status" value="1"/>
</dbReference>
<evidence type="ECO:0000259" key="12">
    <source>
        <dbReference type="PROSITE" id="PS51805"/>
    </source>
</evidence>
<evidence type="ECO:0000256" key="6">
    <source>
        <dbReference type="ARBA" id="ARBA00022786"/>
    </source>
</evidence>
<dbReference type="Pfam" id="PF26054">
    <property type="entry name" value="PHD_G2E3"/>
    <property type="match status" value="1"/>
</dbReference>
<evidence type="ECO:0000256" key="4">
    <source>
        <dbReference type="ARBA" id="ARBA00022723"/>
    </source>
</evidence>
<dbReference type="Pfam" id="PF13771">
    <property type="entry name" value="zf-HC5HC2H"/>
    <property type="match status" value="1"/>
</dbReference>
<dbReference type="InterPro" id="IPR001965">
    <property type="entry name" value="Znf_PHD"/>
</dbReference>
<evidence type="ECO:0000256" key="1">
    <source>
        <dbReference type="ARBA" id="ARBA00004123"/>
    </source>
</evidence>
<feature type="compositionally biased region" description="Polar residues" evidence="10">
    <location>
        <begin position="413"/>
        <end position="423"/>
    </location>
</feature>
<feature type="domain" description="PHD-type" evidence="12">
    <location>
        <begin position="9"/>
        <end position="124"/>
    </location>
</feature>
<reference evidence="13" key="1">
    <citation type="submission" date="2024-04" db="EMBL/GenBank/DDBJ databases">
        <authorList>
            <consortium name="Molecular Ecology Group"/>
        </authorList>
    </citation>
    <scope>NUCLEOTIDE SEQUENCE</scope>
</reference>
<evidence type="ECO:0000259" key="11">
    <source>
        <dbReference type="PROSITE" id="PS50089"/>
    </source>
</evidence>
<dbReference type="PANTHER" id="PTHR12420:SF42">
    <property type="entry name" value="G2_M PHASE-SPECIFIC E3 UBIQUITIN-PROTEIN LIGASE"/>
    <property type="match status" value="1"/>
</dbReference>
<dbReference type="SUPFAM" id="SSF57903">
    <property type="entry name" value="FYVE/PHD zinc finger"/>
    <property type="match status" value="1"/>
</dbReference>
<dbReference type="PROSITE" id="PS51805">
    <property type="entry name" value="EPHD"/>
    <property type="match status" value="1"/>
</dbReference>
<evidence type="ECO:0000313" key="13">
    <source>
        <dbReference type="EMBL" id="CAL1675384.1"/>
    </source>
</evidence>
<evidence type="ECO:0000256" key="9">
    <source>
        <dbReference type="PROSITE-ProRule" id="PRU00175"/>
    </source>
</evidence>
<dbReference type="CDD" id="cd15496">
    <property type="entry name" value="PHD_PHF7_G2E3_like"/>
    <property type="match status" value="1"/>
</dbReference>
<feature type="compositionally biased region" description="Basic and acidic residues" evidence="10">
    <location>
        <begin position="403"/>
        <end position="412"/>
    </location>
</feature>
<feature type="region of interest" description="Disordered" evidence="10">
    <location>
        <begin position="393"/>
        <end position="441"/>
    </location>
</feature>
<feature type="compositionally biased region" description="Polar residues" evidence="10">
    <location>
        <begin position="393"/>
        <end position="402"/>
    </location>
</feature>
<feature type="compositionally biased region" description="Basic and acidic residues" evidence="10">
    <location>
        <begin position="1199"/>
        <end position="1214"/>
    </location>
</feature>
<dbReference type="EMBL" id="OZ034833">
    <property type="protein sequence ID" value="CAL1675384.1"/>
    <property type="molecule type" value="Genomic_DNA"/>
</dbReference>
<keyword evidence="8" id="KW-0539">Nucleus</keyword>
<keyword evidence="5 9" id="KW-0863">Zinc-finger</keyword>
<accession>A0AAV2N626</accession>
<keyword evidence="7" id="KW-0862">Zinc</keyword>
<gene>
    <name evidence="13" type="ORF">LPLAT_LOCUS1807</name>
</gene>
<dbReference type="GO" id="GO:0008270">
    <property type="term" value="F:zinc ion binding"/>
    <property type="evidence" value="ECO:0007669"/>
    <property type="project" value="UniProtKB-KW"/>
</dbReference>
<evidence type="ECO:0000256" key="10">
    <source>
        <dbReference type="SAM" id="MobiDB-lite"/>
    </source>
</evidence>
<feature type="compositionally biased region" description="Polar residues" evidence="10">
    <location>
        <begin position="432"/>
        <end position="441"/>
    </location>
</feature>
<dbReference type="InterPro" id="IPR001841">
    <property type="entry name" value="Znf_RING"/>
</dbReference>
<dbReference type="GO" id="GO:0016740">
    <property type="term" value="F:transferase activity"/>
    <property type="evidence" value="ECO:0007669"/>
    <property type="project" value="UniProtKB-KW"/>
</dbReference>
<dbReference type="SMART" id="SM00249">
    <property type="entry name" value="PHD"/>
    <property type="match status" value="1"/>
</dbReference>
<keyword evidence="6" id="KW-0833">Ubl conjugation pathway</keyword>
<feature type="domain" description="RING-type" evidence="11">
    <location>
        <begin position="145"/>
        <end position="194"/>
    </location>
</feature>
<name>A0AAV2N626_9HYME</name>
<comment type="subcellular location">
    <subcellularLocation>
        <location evidence="1">Nucleus</location>
    </subcellularLocation>
</comment>
<keyword evidence="3" id="KW-0808">Transferase</keyword>
<feature type="compositionally biased region" description="Polar residues" evidence="10">
    <location>
        <begin position="906"/>
        <end position="918"/>
    </location>
</feature>
<feature type="region of interest" description="Disordered" evidence="10">
    <location>
        <begin position="294"/>
        <end position="325"/>
    </location>
</feature>
<feature type="region of interest" description="Disordered" evidence="10">
    <location>
        <begin position="1197"/>
        <end position="1216"/>
    </location>
</feature>
<dbReference type="Proteomes" id="UP001497644">
    <property type="component" value="Chromosome 10"/>
</dbReference>
<sequence length="1416" mass="160202">MSARSNSSPKPCCFCNLTEDNELQYGKIYEYNGIVTHYYCLLLSSNMEQKGNDDEGILGFLTEDIQKELRRGKRLVCSYCKKIGATLGCCNVRCKRIFHFPCGLKAGSLHQYFGEFRSYCINHRPKQQIDDHILKQIRPLDNILCYICYDKVKPSDFVETLWAPCCKKNAFFHRKCVQQLASSAGYFFKCPLCNNKKDFRNAMLEYGIFIPSQDASWELVPNAFEELLYRHDQCDAVKCLCPKGRKHVSSNAKWELTLCRTCGSQGIHMACGQLKWSNPIWECTECTSILHNSKNNEDEESDNSSDGPNRDSDSDSNTDTDISVGIDFPVQCPSPSFSSSSSSISLDSVSDIRLRPGPRSFKLQQQFEQKMVKWFGLTNNALEKDVKDVVTKVSQNINTPTPKNDDKEKSLTSKENNSLTSKENNSRKEKQVSSNNVTSQSIRKEADVITIESDDDNEVEIITLKRRRIDLSAPLELTFQSSIPHVSSLKDITKLPLNAVKNSTTSRSSNATSINLLEKDNIDLHKSVTPKPKISNKSESIISEQFDVATLRESTPHLIVSNSIDLDDTEDRSGSPIMNIKITNVTSLPPEVFESVPDVACDDIALHENSIDTPSTSKTLEKLVTYISPPKRMYEEVSSVANNCKKIKENNFDEKSCEKNSMVFYDIVAPDASKQQNGKMSPIRTNEICEDKNPKCILRNELFCNNHNSYNNQKDDLPVKSMSFHKMDDVKHTSQVAANNSEGDIASLNVQQDIEIPVKAIKTYLPSSKRKSQVYLPVRNCYSYYRSMPDQNLTTSQDAGNNKNAHSTLSNVIVPMVTNNNIVLNQPQTIIVNQSVNTTVPIVANGNQTKVLDKKTALIKEKLFVSSPDDSSSNNIFCDGDAGTCPAEIDSTGRKKTDPSEPCGSVDNSDAESQNSTATRSVFPQVTNNHSTCHQPRLIPQYMNLHDLKFRVCKPDNVQMVLYDTFSVNIPINNSKESKIRSANIAAQRESKELSHQARGEASSSVEYIDDIQTTEQRFVKFFRSSKNENHLINDKTKYIARGKDDAKENLDPVRSKMLSRNGTFDNNLVNDIDDTVTVHDSFCGETDNEMRLVSSDTNLSALNRTICNRNVEDSVIDDVAFVSSDRNQILQANWEDIQQHKQVSVYDITLTEEKTARSFCKETNKIVHNVDFDFNIVKMNKNIEKILQDDITVSTNRHNKDSNRKIGNDHTDDSQTTLRNSYKHLDSTNVVRLKVQNLSAARVSNIMFNEHSILNKQIDASDSAKFIRCFDENNVNRNSENKFKYNNSKNSFKCNNSESCLKVSIDLCKIQNLIDSKPELFVNEECNIDDKQRKCTSRLYGQGDYAQQQVRYDIENSDSVNHYPSKNSELQISGNCTSSIEQMQMRDIVPSTNTFVRNQKPKRGIRYFDKHILNR</sequence>
<evidence type="ECO:0000256" key="7">
    <source>
        <dbReference type="ARBA" id="ARBA00022833"/>
    </source>
</evidence>
<dbReference type="PANTHER" id="PTHR12420">
    <property type="entry name" value="PHD FINGER PROTEIN"/>
    <property type="match status" value="1"/>
</dbReference>
<proteinExistence type="predicted"/>
<dbReference type="InterPro" id="IPR051188">
    <property type="entry name" value="PHD-type_Zinc_Finger"/>
</dbReference>